<proteinExistence type="predicted"/>
<dbReference type="RefSeq" id="WP_377066097.1">
    <property type="nucleotide sequence ID" value="NZ_JBHSJJ010000010.1"/>
</dbReference>
<name>A0ABV9T3P3_9BACT</name>
<accession>A0ABV9T3P3</accession>
<dbReference type="Pfam" id="PF12705">
    <property type="entry name" value="PDDEXK_1"/>
    <property type="match status" value="1"/>
</dbReference>
<keyword evidence="3" id="KW-1185">Reference proteome</keyword>
<dbReference type="InterPro" id="IPR027417">
    <property type="entry name" value="P-loop_NTPase"/>
</dbReference>
<dbReference type="Proteomes" id="UP001595818">
    <property type="component" value="Unassembled WGS sequence"/>
</dbReference>
<sequence length="956" mass="110959">MNSFLKNTAARILHGPMNLKDVRVILPNRRAGLFFTKYLGQLATEPVWMPEVYTVEEMFYELAQKRPADNLTLIFELYKVYQSLGGPKDGFERFYFWGEMILKDFNDLDQFMVDAKRLFTNLREQKMLESDWSFLSEQQIALIKEFWQSFERRERQHQERFIQFWELLNPLYEGFKSSLEVSGLAYTGMIYRQVAEDLEKLPAPDKHHVFVGFNAFTVAEEKLIKHFIKAFGAEIHWDVDAYYIADKNQEAGLFFREYMKDSILGPTFPEPLPARISRNGLEVTTYTVPLKINQANSVGSILETSGEQGNWDETVVILPDEQLLFPLLNVLPERVESVNVTMGYPVKSTPVYAFLEAVLELQRYSRVEDGKLYFYHKPVKELMGTPYLMEENPGFVKETVARLNSTNQVYVAQETLMEGGGLFKLVFRQLSPASLIPEMMELIMGLWSRLGEKSMERSYLFQCHKQMNRLKEIFNHEAPQDITLEFFIRTFRNVFREIRLPFEGEPLEGLQIMGVLESRNLDFKRVIVCNMNEGNFPPSASINSMVPSNLRKAFGLPVQEQNDAIYAYTFYRLLHQAEEVHLLYTTASDQGKAGEKSRYIHQLQIELMEKAYGKGEVVVHVPVGLAENKPIVIAKSDEILLELERYTDKARDGKQVAFSPSAINTWLDCRLRFYLKYIAGLEERDEVKEEVDPAIFGNLAHLALEHLYKGFVKRKGRSSIEQSDFGELEKYVFHSVEMAIREQYHLEEDREIKLTGQLTIARDVLQKYLQAVLEIDRKTAPFEIISLEAARKYRASLTINTPSGPRLVALGGIIDRVDLLQQTIRLIDYKSGIDAKEFKDIPSLFDRTDKKRNKAAMQTLFYGLLYQANYPDNTLPLKPAIFNLREIFRDDFNPYLQEKPDRNSKQEVQNYLDYREDYETALRDTLEEIFDPQQAFNQTGDLDKCRTCPYADICAR</sequence>
<dbReference type="InterPro" id="IPR011335">
    <property type="entry name" value="Restrct_endonuc-II-like"/>
</dbReference>
<dbReference type="Gene3D" id="3.90.320.10">
    <property type="match status" value="1"/>
</dbReference>
<evidence type="ECO:0000313" key="2">
    <source>
        <dbReference type="EMBL" id="MFC4873340.1"/>
    </source>
</evidence>
<reference evidence="3" key="1">
    <citation type="journal article" date="2019" name="Int. J. Syst. Evol. Microbiol.">
        <title>The Global Catalogue of Microorganisms (GCM) 10K type strain sequencing project: providing services to taxonomists for standard genome sequencing and annotation.</title>
        <authorList>
            <consortium name="The Broad Institute Genomics Platform"/>
            <consortium name="The Broad Institute Genome Sequencing Center for Infectious Disease"/>
            <person name="Wu L."/>
            <person name="Ma J."/>
        </authorList>
    </citation>
    <scope>NUCLEOTIDE SEQUENCE [LARGE SCALE GENOMIC DNA]</scope>
    <source>
        <strain evidence="3">CGMCC 4.7466</strain>
    </source>
</reference>
<dbReference type="EMBL" id="JBHSJJ010000010">
    <property type="protein sequence ID" value="MFC4873340.1"/>
    <property type="molecule type" value="Genomic_DNA"/>
</dbReference>
<organism evidence="2 3">
    <name type="scientific">Negadavirga shengliensis</name>
    <dbReference type="NCBI Taxonomy" id="1389218"/>
    <lineage>
        <taxon>Bacteria</taxon>
        <taxon>Pseudomonadati</taxon>
        <taxon>Bacteroidota</taxon>
        <taxon>Cytophagia</taxon>
        <taxon>Cytophagales</taxon>
        <taxon>Cyclobacteriaceae</taxon>
        <taxon>Negadavirga</taxon>
    </lineage>
</organism>
<dbReference type="InterPro" id="IPR011604">
    <property type="entry name" value="PDDEXK-like_dom_sf"/>
</dbReference>
<feature type="domain" description="PD-(D/E)XK endonuclease-like" evidence="1">
    <location>
        <begin position="658"/>
        <end position="954"/>
    </location>
</feature>
<dbReference type="Gene3D" id="3.40.50.300">
    <property type="entry name" value="P-loop containing nucleotide triphosphate hydrolases"/>
    <property type="match status" value="1"/>
</dbReference>
<protein>
    <submittedName>
        <fullName evidence="2">PD-(D/E)XK nuclease family protein</fullName>
    </submittedName>
</protein>
<dbReference type="SUPFAM" id="SSF52540">
    <property type="entry name" value="P-loop containing nucleoside triphosphate hydrolases"/>
    <property type="match status" value="1"/>
</dbReference>
<dbReference type="InterPro" id="IPR038726">
    <property type="entry name" value="PDDEXK_AddAB-type"/>
</dbReference>
<dbReference type="SUPFAM" id="SSF52980">
    <property type="entry name" value="Restriction endonuclease-like"/>
    <property type="match status" value="1"/>
</dbReference>
<evidence type="ECO:0000313" key="3">
    <source>
        <dbReference type="Proteomes" id="UP001595818"/>
    </source>
</evidence>
<evidence type="ECO:0000259" key="1">
    <source>
        <dbReference type="Pfam" id="PF12705"/>
    </source>
</evidence>
<comment type="caution">
    <text evidence="2">The sequence shown here is derived from an EMBL/GenBank/DDBJ whole genome shotgun (WGS) entry which is preliminary data.</text>
</comment>
<gene>
    <name evidence="2" type="ORF">ACFPFU_16685</name>
</gene>